<dbReference type="Pfam" id="PF00069">
    <property type="entry name" value="Pkinase"/>
    <property type="match status" value="1"/>
</dbReference>
<dbReference type="AlphaFoldDB" id="A0A1J4JJ24"/>
<dbReference type="PROSITE" id="PS50011">
    <property type="entry name" value="PROTEIN_KINASE_DOM"/>
    <property type="match status" value="1"/>
</dbReference>
<dbReference type="SMART" id="SM00220">
    <property type="entry name" value="S_TKc"/>
    <property type="match status" value="1"/>
</dbReference>
<dbReference type="RefSeq" id="XP_068351730.1">
    <property type="nucleotide sequence ID" value="XM_068510009.1"/>
</dbReference>
<dbReference type="VEuPathDB" id="TrichDB:TRFO_35028"/>
<dbReference type="EMBL" id="MLAK01001048">
    <property type="protein sequence ID" value="OHS98593.1"/>
    <property type="molecule type" value="Genomic_DNA"/>
</dbReference>
<accession>A0A1J4JJ24</accession>
<evidence type="ECO:0000256" key="3">
    <source>
        <dbReference type="ARBA" id="ARBA00022741"/>
    </source>
</evidence>
<evidence type="ECO:0000256" key="2">
    <source>
        <dbReference type="ARBA" id="ARBA00022679"/>
    </source>
</evidence>
<keyword evidence="5" id="KW-0067">ATP-binding</keyword>
<comment type="caution">
    <text evidence="7">The sequence shown here is derived from an EMBL/GenBank/DDBJ whole genome shotgun (WGS) entry which is preliminary data.</text>
</comment>
<dbReference type="InterPro" id="IPR000719">
    <property type="entry name" value="Prot_kinase_dom"/>
</dbReference>
<evidence type="ECO:0000256" key="4">
    <source>
        <dbReference type="ARBA" id="ARBA00022777"/>
    </source>
</evidence>
<evidence type="ECO:0000256" key="5">
    <source>
        <dbReference type="ARBA" id="ARBA00022840"/>
    </source>
</evidence>
<reference evidence="7" key="1">
    <citation type="submission" date="2016-10" db="EMBL/GenBank/DDBJ databases">
        <authorList>
            <person name="Benchimol M."/>
            <person name="Almeida L.G."/>
            <person name="Vasconcelos A.T."/>
            <person name="Perreira-Neves A."/>
            <person name="Rosa I.A."/>
            <person name="Tasca T."/>
            <person name="Bogo M.R."/>
            <person name="de Souza W."/>
        </authorList>
    </citation>
    <scope>NUCLEOTIDE SEQUENCE [LARGE SCALE GENOMIC DNA]</scope>
    <source>
        <strain evidence="7">K</strain>
    </source>
</reference>
<evidence type="ECO:0000313" key="7">
    <source>
        <dbReference type="EMBL" id="OHS98593.1"/>
    </source>
</evidence>
<evidence type="ECO:0000256" key="1">
    <source>
        <dbReference type="ARBA" id="ARBA00012513"/>
    </source>
</evidence>
<dbReference type="Gene3D" id="1.10.510.10">
    <property type="entry name" value="Transferase(Phosphotransferase) domain 1"/>
    <property type="match status" value="1"/>
</dbReference>
<sequence length="356" mass="41403">MRFWGIYQQNEKNEEESKHNHFQKNIEKTEQNFNNEKIMNLENEVDMFYGENDDDDDVEYYSDHGIEFDNLNDTSSSMFRTFAGTPGFVPPEVISGEGFSEKCDVFALGVILYQMIEVNLPFTVQRFSSTQLFNEAQNLVNYNQFPDNFSPLLCDLLKKMLQPDQERRSFLIELIDHPWLKNIQMQSSASANDLLSDSHCKGLNNLTLSSNFPKNVNNIFNFPKYFEFLEHLNEQKRNKLRREEINMIIVKECARYSDVDANELIHLLIEGEINTFTTLYYVLCGPFYERSQTGSGRLPPLCHGFIQNKMLKKQNQMFVFGSNPTLKKKPTITKVQSSVISQHSSALPKIPVKHHF</sequence>
<dbReference type="SUPFAM" id="SSF56112">
    <property type="entry name" value="Protein kinase-like (PK-like)"/>
    <property type="match status" value="1"/>
</dbReference>
<keyword evidence="8" id="KW-1185">Reference proteome</keyword>
<dbReference type="GO" id="GO:0005524">
    <property type="term" value="F:ATP binding"/>
    <property type="evidence" value="ECO:0007669"/>
    <property type="project" value="UniProtKB-KW"/>
</dbReference>
<proteinExistence type="predicted"/>
<gene>
    <name evidence="7" type="ORF">TRFO_35028</name>
</gene>
<organism evidence="7 8">
    <name type="scientific">Tritrichomonas foetus</name>
    <dbReference type="NCBI Taxonomy" id="1144522"/>
    <lineage>
        <taxon>Eukaryota</taxon>
        <taxon>Metamonada</taxon>
        <taxon>Parabasalia</taxon>
        <taxon>Tritrichomonadida</taxon>
        <taxon>Tritrichomonadidae</taxon>
        <taxon>Tritrichomonas</taxon>
    </lineage>
</organism>
<dbReference type="GeneID" id="94844713"/>
<evidence type="ECO:0000259" key="6">
    <source>
        <dbReference type="PROSITE" id="PS50011"/>
    </source>
</evidence>
<keyword evidence="3" id="KW-0547">Nucleotide-binding</keyword>
<dbReference type="GO" id="GO:0004674">
    <property type="term" value="F:protein serine/threonine kinase activity"/>
    <property type="evidence" value="ECO:0007669"/>
    <property type="project" value="UniProtKB-EC"/>
</dbReference>
<dbReference type="InterPro" id="IPR011009">
    <property type="entry name" value="Kinase-like_dom_sf"/>
</dbReference>
<dbReference type="EC" id="2.7.11.1" evidence="1"/>
<protein>
    <recommendedName>
        <fullName evidence="1">non-specific serine/threonine protein kinase</fullName>
        <ecNumber evidence="1">2.7.11.1</ecNumber>
    </recommendedName>
</protein>
<dbReference type="Proteomes" id="UP000179807">
    <property type="component" value="Unassembled WGS sequence"/>
</dbReference>
<keyword evidence="2" id="KW-0808">Transferase</keyword>
<feature type="domain" description="Protein kinase" evidence="6">
    <location>
        <begin position="1"/>
        <end position="180"/>
    </location>
</feature>
<dbReference type="PANTHER" id="PTHR43671:SF13">
    <property type="entry name" value="SERINE_THREONINE-PROTEIN KINASE NEK2"/>
    <property type="match status" value="1"/>
</dbReference>
<dbReference type="InterPro" id="IPR050660">
    <property type="entry name" value="NEK_Ser/Thr_kinase"/>
</dbReference>
<evidence type="ECO:0000313" key="8">
    <source>
        <dbReference type="Proteomes" id="UP000179807"/>
    </source>
</evidence>
<keyword evidence="4" id="KW-0418">Kinase</keyword>
<dbReference type="PANTHER" id="PTHR43671">
    <property type="entry name" value="SERINE/THREONINE-PROTEIN KINASE NEK"/>
    <property type="match status" value="1"/>
</dbReference>
<name>A0A1J4JJ24_9EUKA</name>